<feature type="domain" description="Heterokaryon incompatibility" evidence="3">
    <location>
        <begin position="191"/>
        <end position="279"/>
    </location>
</feature>
<feature type="transmembrane region" description="Helical" evidence="2">
    <location>
        <begin position="554"/>
        <end position="573"/>
    </location>
</feature>
<accession>A0A5M3MPG7</accession>
<feature type="transmembrane region" description="Helical" evidence="2">
    <location>
        <begin position="530"/>
        <end position="548"/>
    </location>
</feature>
<sequence>MGDAVQGLPNLSSKPSCVDNQLRRNTHGPGQRYISPTSGLCRKLRIQAVNPQKGQEVPITDGSEKSGKLAVWLVKNFPPSPGKILEWILKWFWFTFALLWSLGHDQASYTGRYKPYRHRFWGQMWSARSSREYALRSMALKGHRMPIKPREKCDLHSITHALHPRQLVVYDRARSLWYKTDDAAEIVRHPYIAISYRQSDVFTRGRDEEGRRREKEQREEFSRTIQKATMAQRLDAYWLDLECIGSTLEEKNIDLYRMADIYRGAQLTLITMPQSAGDNQENWKARWESWGGRVWTLPEALLSDKLAYMIGNGPIREVTLHQLANWAYNRYDEETAIINAYNGKDPLERLERLSLLKSAIWRRASTSVPDAPTPSSELTQVAVTAAQCYTVPSFLQQNGEITPGLPSEAYPAERVYALMGFFEHRILPNPIETELQALARLSMANDSDRIAERMVSLLPHSIPPTACWYSDEDAYGANLWDIEPQVQVAGLTKNGALVLDGCVAAAIRWKNFPDIAFERNPSVRRAVSGALPYLFWGINILGIFLINLSRAEGIFIIIVAIVLLFAAPFLIGYSESGRILYAQPWLIGVKGVLTTEQVSERLFGGAITSFPRTFYTPSGSLWSIPGELEHRMGDGEQATLALLADNEGEWRGHMYTLVDTLSCTIYYFRAERPPTVAVFTGTEGGMGRFVLCSETCAINELHKETVLRMPSHIHKAMLPCDWIAIGGLETEP</sequence>
<evidence type="ECO:0000256" key="2">
    <source>
        <dbReference type="SAM" id="Phobius"/>
    </source>
</evidence>
<name>A0A5M3MPG7_CONPW</name>
<dbReference type="Proteomes" id="UP000053558">
    <property type="component" value="Unassembled WGS sequence"/>
</dbReference>
<dbReference type="RefSeq" id="XP_007768507.1">
    <property type="nucleotide sequence ID" value="XM_007770317.1"/>
</dbReference>
<gene>
    <name evidence="4" type="ORF">CONPUDRAFT_144006</name>
</gene>
<dbReference type="GeneID" id="19201887"/>
<keyword evidence="2" id="KW-0812">Transmembrane</keyword>
<dbReference type="OrthoDB" id="2624308at2759"/>
<dbReference type="KEGG" id="cput:CONPUDRAFT_144006"/>
<protein>
    <recommendedName>
        <fullName evidence="3">Heterokaryon incompatibility domain-containing protein</fullName>
    </recommendedName>
</protein>
<dbReference type="Pfam" id="PF06985">
    <property type="entry name" value="HET"/>
    <property type="match status" value="1"/>
</dbReference>
<keyword evidence="5" id="KW-1185">Reference proteome</keyword>
<evidence type="ECO:0000259" key="3">
    <source>
        <dbReference type="Pfam" id="PF06985"/>
    </source>
</evidence>
<feature type="compositionally biased region" description="Polar residues" evidence="1">
    <location>
        <begin position="9"/>
        <end position="19"/>
    </location>
</feature>
<evidence type="ECO:0000313" key="5">
    <source>
        <dbReference type="Proteomes" id="UP000053558"/>
    </source>
</evidence>
<keyword evidence="2" id="KW-0472">Membrane</keyword>
<proteinExistence type="predicted"/>
<keyword evidence="2" id="KW-1133">Transmembrane helix</keyword>
<comment type="caution">
    <text evidence="4">The sequence shown here is derived from an EMBL/GenBank/DDBJ whole genome shotgun (WGS) entry which is preliminary data.</text>
</comment>
<organism evidence="4 5">
    <name type="scientific">Coniophora puteana (strain RWD-64-598)</name>
    <name type="common">Brown rot fungus</name>
    <dbReference type="NCBI Taxonomy" id="741705"/>
    <lineage>
        <taxon>Eukaryota</taxon>
        <taxon>Fungi</taxon>
        <taxon>Dikarya</taxon>
        <taxon>Basidiomycota</taxon>
        <taxon>Agaricomycotina</taxon>
        <taxon>Agaricomycetes</taxon>
        <taxon>Agaricomycetidae</taxon>
        <taxon>Boletales</taxon>
        <taxon>Coniophorineae</taxon>
        <taxon>Coniophoraceae</taxon>
        <taxon>Coniophora</taxon>
    </lineage>
</organism>
<dbReference type="OMA" id="QLANWAY"/>
<feature type="region of interest" description="Disordered" evidence="1">
    <location>
        <begin position="1"/>
        <end position="33"/>
    </location>
</feature>
<dbReference type="AlphaFoldDB" id="A0A5M3MPG7"/>
<evidence type="ECO:0000256" key="1">
    <source>
        <dbReference type="SAM" id="MobiDB-lite"/>
    </source>
</evidence>
<reference evidence="5" key="1">
    <citation type="journal article" date="2012" name="Science">
        <title>The Paleozoic origin of enzymatic lignin decomposition reconstructed from 31 fungal genomes.</title>
        <authorList>
            <person name="Floudas D."/>
            <person name="Binder M."/>
            <person name="Riley R."/>
            <person name="Barry K."/>
            <person name="Blanchette R.A."/>
            <person name="Henrissat B."/>
            <person name="Martinez A.T."/>
            <person name="Otillar R."/>
            <person name="Spatafora J.W."/>
            <person name="Yadav J.S."/>
            <person name="Aerts A."/>
            <person name="Benoit I."/>
            <person name="Boyd A."/>
            <person name="Carlson A."/>
            <person name="Copeland A."/>
            <person name="Coutinho P.M."/>
            <person name="de Vries R.P."/>
            <person name="Ferreira P."/>
            <person name="Findley K."/>
            <person name="Foster B."/>
            <person name="Gaskell J."/>
            <person name="Glotzer D."/>
            <person name="Gorecki P."/>
            <person name="Heitman J."/>
            <person name="Hesse C."/>
            <person name="Hori C."/>
            <person name="Igarashi K."/>
            <person name="Jurgens J.A."/>
            <person name="Kallen N."/>
            <person name="Kersten P."/>
            <person name="Kohler A."/>
            <person name="Kuees U."/>
            <person name="Kumar T.K.A."/>
            <person name="Kuo A."/>
            <person name="LaButti K."/>
            <person name="Larrondo L.F."/>
            <person name="Lindquist E."/>
            <person name="Ling A."/>
            <person name="Lombard V."/>
            <person name="Lucas S."/>
            <person name="Lundell T."/>
            <person name="Martin R."/>
            <person name="McLaughlin D.J."/>
            <person name="Morgenstern I."/>
            <person name="Morin E."/>
            <person name="Murat C."/>
            <person name="Nagy L.G."/>
            <person name="Nolan M."/>
            <person name="Ohm R.A."/>
            <person name="Patyshakuliyeva A."/>
            <person name="Rokas A."/>
            <person name="Ruiz-Duenas F.J."/>
            <person name="Sabat G."/>
            <person name="Salamov A."/>
            <person name="Samejima M."/>
            <person name="Schmutz J."/>
            <person name="Slot J.C."/>
            <person name="St John F."/>
            <person name="Stenlid J."/>
            <person name="Sun H."/>
            <person name="Sun S."/>
            <person name="Syed K."/>
            <person name="Tsang A."/>
            <person name="Wiebenga A."/>
            <person name="Young D."/>
            <person name="Pisabarro A."/>
            <person name="Eastwood D.C."/>
            <person name="Martin F."/>
            <person name="Cullen D."/>
            <person name="Grigoriev I.V."/>
            <person name="Hibbett D.S."/>
        </authorList>
    </citation>
    <scope>NUCLEOTIDE SEQUENCE [LARGE SCALE GENOMIC DNA]</scope>
    <source>
        <strain evidence="5">RWD-64-598 SS2</strain>
    </source>
</reference>
<dbReference type="InterPro" id="IPR010730">
    <property type="entry name" value="HET"/>
</dbReference>
<evidence type="ECO:0000313" key="4">
    <source>
        <dbReference type="EMBL" id="EIW81082.1"/>
    </source>
</evidence>
<dbReference type="EMBL" id="JH711578">
    <property type="protein sequence ID" value="EIW81082.1"/>
    <property type="molecule type" value="Genomic_DNA"/>
</dbReference>